<sequence length="405" mass="44397">MKDAFHGSAHPAHGLAAASRGSTEILVHPYRGCSPSIRRRGTARTAPAWILRAGAHCLDRGPRITLELDAAWAAIPCWSGRARRWANETVPAAYALYYDTRVRPVMPNNPVSLKSLKAVAEARASFADHRTGRSCRPTNDRLAQMTGLSVRTVQRASTALRLLGVATEVMRGRQRTRNERFASWRVGDRGRGWASVWALHDCRIQSLSPHPGGSFFLPKTSPKSVLTTQRRRHVTGRGAAPRRPSPDNQGLALANKWVAGQQSPPWARRYRTGTPWAKVLAGPAQHGWTVRDVNTAIQDWVGTGHWVPESPHKPIGLLGAIIAAYGDLANRPSALDEARERDELAAERARVAAQLAAREASRRAREAGRAALSGPGHQAARRALEEIRARRRRRHDGPADPGGTR</sequence>
<evidence type="ECO:0000313" key="3">
    <source>
        <dbReference type="Proteomes" id="UP001501417"/>
    </source>
</evidence>
<dbReference type="EMBL" id="BAABGF010000011">
    <property type="protein sequence ID" value="GAA4535527.1"/>
    <property type="molecule type" value="Genomic_DNA"/>
</dbReference>
<gene>
    <name evidence="2" type="ORF">GCM10023161_09130</name>
</gene>
<organism evidence="2 3">
    <name type="scientific">Mycobacterium paraffinicum</name>
    <dbReference type="NCBI Taxonomy" id="53378"/>
    <lineage>
        <taxon>Bacteria</taxon>
        <taxon>Bacillati</taxon>
        <taxon>Actinomycetota</taxon>
        <taxon>Actinomycetes</taxon>
        <taxon>Mycobacteriales</taxon>
        <taxon>Mycobacteriaceae</taxon>
        <taxon>Mycobacterium</taxon>
    </lineage>
</organism>
<feature type="region of interest" description="Disordered" evidence="1">
    <location>
        <begin position="361"/>
        <end position="405"/>
    </location>
</feature>
<evidence type="ECO:0000256" key="1">
    <source>
        <dbReference type="SAM" id="MobiDB-lite"/>
    </source>
</evidence>
<dbReference type="Proteomes" id="UP001501417">
    <property type="component" value="Unassembled WGS sequence"/>
</dbReference>
<keyword evidence="3" id="KW-1185">Reference proteome</keyword>
<reference evidence="3" key="1">
    <citation type="journal article" date="2019" name="Int. J. Syst. Evol. Microbiol.">
        <title>The Global Catalogue of Microorganisms (GCM) 10K type strain sequencing project: providing services to taxonomists for standard genome sequencing and annotation.</title>
        <authorList>
            <consortium name="The Broad Institute Genomics Platform"/>
            <consortium name="The Broad Institute Genome Sequencing Center for Infectious Disease"/>
            <person name="Wu L."/>
            <person name="Ma J."/>
        </authorList>
    </citation>
    <scope>NUCLEOTIDE SEQUENCE [LARGE SCALE GENOMIC DNA]</scope>
    <source>
        <strain evidence="3">JCM 17782</strain>
    </source>
</reference>
<name>A0ABP8RCY7_9MYCO</name>
<comment type="caution">
    <text evidence="2">The sequence shown here is derived from an EMBL/GenBank/DDBJ whole genome shotgun (WGS) entry which is preliminary data.</text>
</comment>
<proteinExistence type="predicted"/>
<feature type="region of interest" description="Disordered" evidence="1">
    <location>
        <begin position="214"/>
        <end position="249"/>
    </location>
</feature>
<protein>
    <recommendedName>
        <fullName evidence="4">Helix-turn-helix domain-containing protein</fullName>
    </recommendedName>
</protein>
<evidence type="ECO:0000313" key="2">
    <source>
        <dbReference type="EMBL" id="GAA4535527.1"/>
    </source>
</evidence>
<dbReference type="RefSeq" id="WP_023870449.1">
    <property type="nucleotide sequence ID" value="NZ_BAABGF010000011.1"/>
</dbReference>
<accession>A0ABP8RCY7</accession>
<evidence type="ECO:0008006" key="4">
    <source>
        <dbReference type="Google" id="ProtNLM"/>
    </source>
</evidence>